<organism evidence="2 3">
    <name type="scientific">Quillaja saponaria</name>
    <name type="common">Soap bark tree</name>
    <dbReference type="NCBI Taxonomy" id="32244"/>
    <lineage>
        <taxon>Eukaryota</taxon>
        <taxon>Viridiplantae</taxon>
        <taxon>Streptophyta</taxon>
        <taxon>Embryophyta</taxon>
        <taxon>Tracheophyta</taxon>
        <taxon>Spermatophyta</taxon>
        <taxon>Magnoliopsida</taxon>
        <taxon>eudicotyledons</taxon>
        <taxon>Gunneridae</taxon>
        <taxon>Pentapetalae</taxon>
        <taxon>rosids</taxon>
        <taxon>fabids</taxon>
        <taxon>Fabales</taxon>
        <taxon>Quillajaceae</taxon>
        <taxon>Quillaja</taxon>
    </lineage>
</organism>
<comment type="caution">
    <text evidence="2">The sequence shown here is derived from an EMBL/GenBank/DDBJ whole genome shotgun (WGS) entry which is preliminary data.</text>
</comment>
<dbReference type="KEGG" id="qsa:O6P43_032490"/>
<dbReference type="EMBL" id="JARAOO010000014">
    <property type="protein sequence ID" value="KAJ7942874.1"/>
    <property type="molecule type" value="Genomic_DNA"/>
</dbReference>
<name>A0AAD7KP00_QUISA</name>
<dbReference type="AlphaFoldDB" id="A0AAD7KP00"/>
<keyword evidence="3" id="KW-1185">Reference proteome</keyword>
<dbReference type="PANTHER" id="PTHR24559:SF430">
    <property type="entry name" value="RNA-DIRECTED DNA POLYMERASE"/>
    <property type="match status" value="1"/>
</dbReference>
<dbReference type="InterPro" id="IPR043502">
    <property type="entry name" value="DNA/RNA_pol_sf"/>
</dbReference>
<reference evidence="2" key="1">
    <citation type="journal article" date="2023" name="Science">
        <title>Elucidation of the pathway for biosynthesis of saponin adjuvants from the soapbark tree.</title>
        <authorList>
            <person name="Reed J."/>
            <person name="Orme A."/>
            <person name="El-Demerdash A."/>
            <person name="Owen C."/>
            <person name="Martin L.B.B."/>
            <person name="Misra R.C."/>
            <person name="Kikuchi S."/>
            <person name="Rejzek M."/>
            <person name="Martin A.C."/>
            <person name="Harkess A."/>
            <person name="Leebens-Mack J."/>
            <person name="Louveau T."/>
            <person name="Stephenson M.J."/>
            <person name="Osbourn A."/>
        </authorList>
    </citation>
    <scope>NUCLEOTIDE SEQUENCE</scope>
    <source>
        <strain evidence="2">S10</strain>
    </source>
</reference>
<dbReference type="Gene3D" id="3.30.70.270">
    <property type="match status" value="2"/>
</dbReference>
<feature type="domain" description="Reverse transcriptase" evidence="1">
    <location>
        <begin position="231"/>
        <end position="324"/>
    </location>
</feature>
<dbReference type="Gene3D" id="3.10.10.10">
    <property type="entry name" value="HIV Type 1 Reverse Transcriptase, subunit A, domain 1"/>
    <property type="match status" value="1"/>
</dbReference>
<dbReference type="InterPro" id="IPR000477">
    <property type="entry name" value="RT_dom"/>
</dbReference>
<evidence type="ECO:0000259" key="1">
    <source>
        <dbReference type="Pfam" id="PF00078"/>
    </source>
</evidence>
<dbReference type="InterPro" id="IPR036397">
    <property type="entry name" value="RNaseH_sf"/>
</dbReference>
<dbReference type="InterPro" id="IPR043128">
    <property type="entry name" value="Rev_trsase/Diguanyl_cyclase"/>
</dbReference>
<proteinExistence type="predicted"/>
<dbReference type="Proteomes" id="UP001163823">
    <property type="component" value="Chromosome 14"/>
</dbReference>
<dbReference type="Gene3D" id="3.30.420.10">
    <property type="entry name" value="Ribonuclease H-like superfamily/Ribonuclease H"/>
    <property type="match status" value="1"/>
</dbReference>
<accession>A0AAD7KP00</accession>
<dbReference type="Pfam" id="PF00078">
    <property type="entry name" value="RVT_1"/>
    <property type="match status" value="1"/>
</dbReference>
<evidence type="ECO:0000313" key="2">
    <source>
        <dbReference type="EMBL" id="KAJ7942874.1"/>
    </source>
</evidence>
<dbReference type="SUPFAM" id="SSF53098">
    <property type="entry name" value="Ribonuclease H-like"/>
    <property type="match status" value="1"/>
</dbReference>
<dbReference type="InterPro" id="IPR012337">
    <property type="entry name" value="RNaseH-like_sf"/>
</dbReference>
<dbReference type="InterPro" id="IPR053134">
    <property type="entry name" value="RNA-dir_DNA_polymerase"/>
</dbReference>
<dbReference type="PANTHER" id="PTHR24559">
    <property type="entry name" value="TRANSPOSON TY3-I GAG-POL POLYPROTEIN"/>
    <property type="match status" value="1"/>
</dbReference>
<dbReference type="SUPFAM" id="SSF56672">
    <property type="entry name" value="DNA/RNA polymerases"/>
    <property type="match status" value="1"/>
</dbReference>
<dbReference type="GO" id="GO:0003676">
    <property type="term" value="F:nucleic acid binding"/>
    <property type="evidence" value="ECO:0007669"/>
    <property type="project" value="InterPro"/>
</dbReference>
<gene>
    <name evidence="2" type="ORF">O6P43_032490</name>
</gene>
<protein>
    <submittedName>
        <fullName evidence="2">Retrovirus-related Pol polyprotein from transposon 17.6</fullName>
    </submittedName>
</protein>
<evidence type="ECO:0000313" key="3">
    <source>
        <dbReference type="Proteomes" id="UP001163823"/>
    </source>
</evidence>
<dbReference type="CDD" id="cd01647">
    <property type="entry name" value="RT_LTR"/>
    <property type="match status" value="1"/>
</dbReference>
<sequence length="590" mass="66333">MYYKCFDQMRISRQTLKPFEGSLVGFNGEAVEVEGLVELPVTLKDGNFEKMVMLEFCVVKLPSAYNVILGTLRGNHKVARQCYFASLSTKSVEVLHTDDIKDAKPDKRMDIRRRPDSVDKFEPVNLFEGNLEKAFLVGTELEQGVREALIAVLRKNTSAFAWSAKDMPGIDPSIMHHRLSVKADSMPIRQKKRNFALDRQEAIQEEVSKLMEAGFIREVYYPDWLTNVVMVRKQSGKWRMCVDFTNLNEACPKDSFPLPRIDRLVDSSSGNELLSFMDAYVGYNQIKLAEEDEEKTLFITETGTYCFKVMPIGLKNAGATYQLWLKLSLTKCTFEVSAGKFLGFMITAREIEANPSKIEAVLGMQSPRSTKEVQRLTGRITGLARFMSKSADICFPFFQTLKKAFSWTDKCEVAFQQLKEYLAAVPILGKSVEGEALILYLGASAVAAHTVEVRTDQPLKKTLHKPNTSGRMVQWSVELGEFDIRYSPRTAIKAQALADFIVECTFSSENSGNLNNESAEYEGWLLYVDGLSDKLGGGARATLWFPDGQITKCAIKFDFPASNNAAEYEALILGLRWARATGADELRVFL</sequence>